<organism evidence="2 3">
    <name type="scientific">Microbacterium terrae</name>
    <dbReference type="NCBI Taxonomy" id="69369"/>
    <lineage>
        <taxon>Bacteria</taxon>
        <taxon>Bacillati</taxon>
        <taxon>Actinomycetota</taxon>
        <taxon>Actinomycetes</taxon>
        <taxon>Micrococcales</taxon>
        <taxon>Microbacteriaceae</taxon>
        <taxon>Microbacterium</taxon>
    </lineage>
</organism>
<keyword evidence="1" id="KW-0472">Membrane</keyword>
<sequence length="181" mass="18882">MSAISTALGPSSVDTGSAARRPHGVMFWIARYLPAEIVGTAAMVVGGLLAGMATDSPALIAAAALLGEIVGFYAVLAITVYAEQMQTGERRRGALARTGMLLVAEFGAAELLDTLLIRPAALIAGVWLLPDPLWGLLAGKLVADVIFYAIAAGAFTVTDRTGLRRRRVARAEHPAPEQVTS</sequence>
<dbReference type="Proteomes" id="UP000033956">
    <property type="component" value="Unassembled WGS sequence"/>
</dbReference>
<feature type="transmembrane region" description="Helical" evidence="1">
    <location>
        <begin position="58"/>
        <end position="82"/>
    </location>
</feature>
<feature type="transmembrane region" description="Helical" evidence="1">
    <location>
        <begin position="94"/>
        <end position="112"/>
    </location>
</feature>
<name>A0A0M2GUS2_9MICO</name>
<reference evidence="2 3" key="1">
    <citation type="submission" date="2015-02" db="EMBL/GenBank/DDBJ databases">
        <title>Draft genome sequences of ten Microbacterium spp. with emphasis on heavy metal contaminated environments.</title>
        <authorList>
            <person name="Corretto E."/>
        </authorList>
    </citation>
    <scope>NUCLEOTIDE SEQUENCE [LARGE SCALE GENOMIC DNA]</scope>
    <source>
        <strain evidence="2 3">DSM 12510</strain>
    </source>
</reference>
<accession>A0A0M2GUS2</accession>
<dbReference type="PATRIC" id="fig|92835.4.peg.3198"/>
<keyword evidence="1" id="KW-1133">Transmembrane helix</keyword>
<keyword evidence="3" id="KW-1185">Reference proteome</keyword>
<dbReference type="STRING" id="92835.RS81_03170"/>
<dbReference type="RefSeq" id="WP_045277082.1">
    <property type="nucleotide sequence ID" value="NZ_BAAAUP010000002.1"/>
</dbReference>
<gene>
    <name evidence="2" type="ORF">RS81_03170</name>
</gene>
<protein>
    <submittedName>
        <fullName evidence="2">Uncharacterized protein</fullName>
    </submittedName>
</protein>
<keyword evidence="1" id="KW-0812">Transmembrane</keyword>
<dbReference type="AlphaFoldDB" id="A0A0M2GUS2"/>
<feature type="transmembrane region" description="Helical" evidence="1">
    <location>
        <begin position="29"/>
        <end position="52"/>
    </location>
</feature>
<proteinExistence type="predicted"/>
<dbReference type="EMBL" id="JYIZ01000057">
    <property type="protein sequence ID" value="KJL37416.1"/>
    <property type="molecule type" value="Genomic_DNA"/>
</dbReference>
<dbReference type="OrthoDB" id="1352523at2"/>
<evidence type="ECO:0000313" key="3">
    <source>
        <dbReference type="Proteomes" id="UP000033956"/>
    </source>
</evidence>
<feature type="transmembrane region" description="Helical" evidence="1">
    <location>
        <begin position="132"/>
        <end position="157"/>
    </location>
</feature>
<evidence type="ECO:0000313" key="2">
    <source>
        <dbReference type="EMBL" id="KJL37416.1"/>
    </source>
</evidence>
<evidence type="ECO:0000256" key="1">
    <source>
        <dbReference type="SAM" id="Phobius"/>
    </source>
</evidence>
<comment type="caution">
    <text evidence="2">The sequence shown here is derived from an EMBL/GenBank/DDBJ whole genome shotgun (WGS) entry which is preliminary data.</text>
</comment>